<dbReference type="Gene3D" id="1.25.40.20">
    <property type="entry name" value="Ankyrin repeat-containing domain"/>
    <property type="match status" value="1"/>
</dbReference>
<dbReference type="InterPro" id="IPR036770">
    <property type="entry name" value="Ankyrin_rpt-contain_sf"/>
</dbReference>
<name>A0A7S1V2C5_9EUKA</name>
<gene>
    <name evidence="1" type="ORF">SSP0437_LOCUS323</name>
</gene>
<dbReference type="PANTHER" id="PTHR46586">
    <property type="entry name" value="ANKYRIN REPEAT-CONTAINING PROTEIN"/>
    <property type="match status" value="1"/>
</dbReference>
<proteinExistence type="predicted"/>
<dbReference type="InterPro" id="IPR052050">
    <property type="entry name" value="SecEffector_AnkRepeat"/>
</dbReference>
<evidence type="ECO:0000313" key="1">
    <source>
        <dbReference type="EMBL" id="CAD9285737.1"/>
    </source>
</evidence>
<sequence>MTTTSFHPLIDDLASPFSLLLPYVRSSDLLMVRLSCRAAWTSIQHPHGHAASSQTQPRQCGCVDSTVRARQARRVCGCAVGALVHESLHRGNIVERAVSDGHVPLLRWALEAGANVDVHAARAIGALGNEQLARTLISDRPSFWTPVVEGLASGGHGVVLHKLLTDTQAGDHPPPSNMARWEIARHGLAQCASYVRPEASWWRENMLSFVLSSGDLAFVQWVVGDATLDPDSGLAFHAAYSGSVAVLEYVVEQHGAALTPGAARAAALHGHVEVLRWLLARECPLDDGVIVEAARGGHVPALECLVDEFGVALVDEAADGAAHRGHLEALQWLVSHGCPVNQERVACCACIGNDESLIRWWIDAGHDWNAQRCSVAANSRCNVRVLRFLHERGVALHPDMLFNAVVCKDLDSFYYGLAHGGTVDARVATFVVKQDQLAFMEVILKQRLFRVSDDSTILRTVRSAGSAAMKKLFARRGIDV</sequence>
<dbReference type="PANTHER" id="PTHR46586:SF3">
    <property type="entry name" value="ANKYRIN REPEAT-CONTAINING PROTEIN"/>
    <property type="match status" value="1"/>
</dbReference>
<protein>
    <submittedName>
        <fullName evidence="1">Uncharacterized protein</fullName>
    </submittedName>
</protein>
<organism evidence="1">
    <name type="scientific">Sexangularia sp. CB-2014</name>
    <dbReference type="NCBI Taxonomy" id="1486929"/>
    <lineage>
        <taxon>Eukaryota</taxon>
        <taxon>Amoebozoa</taxon>
        <taxon>Tubulinea</taxon>
        <taxon>Elardia</taxon>
        <taxon>Arcellinida</taxon>
        <taxon>Arcellinida incertae sedis</taxon>
        <taxon>Sexangularia</taxon>
    </lineage>
</organism>
<dbReference type="SUPFAM" id="SSF48403">
    <property type="entry name" value="Ankyrin repeat"/>
    <property type="match status" value="1"/>
</dbReference>
<dbReference type="EMBL" id="HBGL01000417">
    <property type="protein sequence ID" value="CAD9285737.1"/>
    <property type="molecule type" value="Transcribed_RNA"/>
</dbReference>
<accession>A0A7S1V2C5</accession>
<dbReference type="AlphaFoldDB" id="A0A7S1V2C5"/>
<reference evidence="1" key="1">
    <citation type="submission" date="2021-01" db="EMBL/GenBank/DDBJ databases">
        <authorList>
            <person name="Corre E."/>
            <person name="Pelletier E."/>
            <person name="Niang G."/>
            <person name="Scheremetjew M."/>
            <person name="Finn R."/>
            <person name="Kale V."/>
            <person name="Holt S."/>
            <person name="Cochrane G."/>
            <person name="Meng A."/>
            <person name="Brown T."/>
            <person name="Cohen L."/>
        </authorList>
    </citation>
    <scope>NUCLEOTIDE SEQUENCE</scope>
    <source>
        <strain evidence="1">ATCC 50979</strain>
    </source>
</reference>